<evidence type="ECO:0000256" key="1">
    <source>
        <dbReference type="ARBA" id="ARBA00004651"/>
    </source>
</evidence>
<dbReference type="GO" id="GO:0005886">
    <property type="term" value="C:plasma membrane"/>
    <property type="evidence" value="ECO:0007669"/>
    <property type="project" value="UniProtKB-SubCell"/>
</dbReference>
<evidence type="ECO:0000313" key="9">
    <source>
        <dbReference type="Proteomes" id="UP000219621"/>
    </source>
</evidence>
<evidence type="ECO:0000256" key="4">
    <source>
        <dbReference type="ARBA" id="ARBA00022692"/>
    </source>
</evidence>
<evidence type="ECO:0000256" key="6">
    <source>
        <dbReference type="ARBA" id="ARBA00023136"/>
    </source>
</evidence>
<reference evidence="8 9" key="1">
    <citation type="submission" date="2017-09" db="EMBL/GenBank/DDBJ databases">
        <authorList>
            <person name="Ehlers B."/>
            <person name="Leendertz F.H."/>
        </authorList>
    </citation>
    <scope>NUCLEOTIDE SEQUENCE [LARGE SCALE GENOMIC DNA]</scope>
    <source>
        <strain evidence="8 9">USBA 140</strain>
    </source>
</reference>
<evidence type="ECO:0000256" key="5">
    <source>
        <dbReference type="ARBA" id="ARBA00022989"/>
    </source>
</evidence>
<dbReference type="Pfam" id="PF00420">
    <property type="entry name" value="Oxidored_q2"/>
    <property type="match status" value="1"/>
</dbReference>
<dbReference type="NCBIfam" id="NF005621">
    <property type="entry name" value="PRK07375.1-6"/>
    <property type="match status" value="1"/>
</dbReference>
<organism evidence="8 9">
    <name type="scientific">Caenispirillum bisanense</name>
    <dbReference type="NCBI Taxonomy" id="414052"/>
    <lineage>
        <taxon>Bacteria</taxon>
        <taxon>Pseudomonadati</taxon>
        <taxon>Pseudomonadota</taxon>
        <taxon>Alphaproteobacteria</taxon>
        <taxon>Rhodospirillales</taxon>
        <taxon>Novispirillaceae</taxon>
        <taxon>Caenispirillum</taxon>
    </lineage>
</organism>
<dbReference type="OrthoDB" id="9799219at2"/>
<keyword evidence="9" id="KW-1185">Reference proteome</keyword>
<keyword evidence="4 7" id="KW-0812">Transmembrane</keyword>
<proteinExistence type="inferred from homology"/>
<evidence type="ECO:0000256" key="2">
    <source>
        <dbReference type="ARBA" id="ARBA00010388"/>
    </source>
</evidence>
<dbReference type="RefSeq" id="WP_097279829.1">
    <property type="nucleotide sequence ID" value="NZ_OCNJ01000006.1"/>
</dbReference>
<feature type="transmembrane region" description="Helical" evidence="7">
    <location>
        <begin position="41"/>
        <end position="66"/>
    </location>
</feature>
<keyword evidence="3" id="KW-1003">Cell membrane</keyword>
<dbReference type="InterPro" id="IPR050601">
    <property type="entry name" value="CPA3_antiporter_subunitC"/>
</dbReference>
<dbReference type="EMBL" id="OCNJ01000006">
    <property type="protein sequence ID" value="SOD96700.1"/>
    <property type="molecule type" value="Genomic_DNA"/>
</dbReference>
<dbReference type="Gene3D" id="1.10.287.3510">
    <property type="match status" value="1"/>
</dbReference>
<name>A0A286GMG4_9PROT</name>
<keyword evidence="6 7" id="KW-0472">Membrane</keyword>
<dbReference type="NCBIfam" id="NF005624">
    <property type="entry name" value="PRK07375.2-3"/>
    <property type="match status" value="1"/>
</dbReference>
<protein>
    <submittedName>
        <fullName evidence="8">Multisubunit sodium/proton antiporter, MrpC subunit</fullName>
    </submittedName>
</protein>
<feature type="transmembrane region" description="Helical" evidence="7">
    <location>
        <begin position="86"/>
        <end position="107"/>
    </location>
</feature>
<gene>
    <name evidence="8" type="ORF">SAMN05421508_10648</name>
</gene>
<comment type="subcellular location">
    <subcellularLocation>
        <location evidence="1">Cell membrane</location>
        <topology evidence="1">Multi-pass membrane protein</topology>
    </subcellularLocation>
</comment>
<evidence type="ECO:0000313" key="8">
    <source>
        <dbReference type="EMBL" id="SOD96700.1"/>
    </source>
</evidence>
<dbReference type="AlphaFoldDB" id="A0A286GMG4"/>
<dbReference type="InterPro" id="IPR039428">
    <property type="entry name" value="NUOK/Mnh_C1-like"/>
</dbReference>
<dbReference type="Proteomes" id="UP000219621">
    <property type="component" value="Unassembled WGS sequence"/>
</dbReference>
<feature type="transmembrane region" description="Helical" evidence="7">
    <location>
        <begin position="12"/>
        <end position="29"/>
    </location>
</feature>
<sequence>MKDALVIFYDHWNYWIFIVLMMIGFYVVIARGNLVKKLVGLNIFQTSVFLFYISAGTVEGGTAPILVNEDAPGSAAVIYTNPLPHVLILTAIVVGVATTALGLALAIRIKETYGTVEEDEIIDLDAEEDKVERAKRAAHDDGAGKVEGGHS</sequence>
<dbReference type="PANTHER" id="PTHR34583">
    <property type="entry name" value="ANTIPORTER SUBUNIT MNHC2-RELATED"/>
    <property type="match status" value="1"/>
</dbReference>
<evidence type="ECO:0000256" key="7">
    <source>
        <dbReference type="SAM" id="Phobius"/>
    </source>
</evidence>
<evidence type="ECO:0000256" key="3">
    <source>
        <dbReference type="ARBA" id="ARBA00022475"/>
    </source>
</evidence>
<keyword evidence="5 7" id="KW-1133">Transmembrane helix</keyword>
<comment type="similarity">
    <text evidence="2">Belongs to the CPA3 antiporters (TC 2.A.63) subunit C family.</text>
</comment>
<dbReference type="PANTHER" id="PTHR34583:SF2">
    <property type="entry name" value="ANTIPORTER SUBUNIT MNHC2-RELATED"/>
    <property type="match status" value="1"/>
</dbReference>
<accession>A0A286GMG4</accession>